<feature type="region of interest" description="Disordered" evidence="1">
    <location>
        <begin position="184"/>
        <end position="225"/>
    </location>
</feature>
<name>A0A8J5LD50_ZINOF</name>
<keyword evidence="3" id="KW-1185">Reference proteome</keyword>
<comment type="caution">
    <text evidence="2">The sequence shown here is derived from an EMBL/GenBank/DDBJ whole genome shotgun (WGS) entry which is preliminary data.</text>
</comment>
<feature type="compositionally biased region" description="Basic and acidic residues" evidence="1">
    <location>
        <begin position="286"/>
        <end position="301"/>
    </location>
</feature>
<gene>
    <name evidence="2" type="ORF">ZIOFF_023903</name>
</gene>
<dbReference type="EMBL" id="JACMSC010000007">
    <property type="protein sequence ID" value="KAG6513571.1"/>
    <property type="molecule type" value="Genomic_DNA"/>
</dbReference>
<organism evidence="2 3">
    <name type="scientific">Zingiber officinale</name>
    <name type="common">Ginger</name>
    <name type="synonym">Amomum zingiber</name>
    <dbReference type="NCBI Taxonomy" id="94328"/>
    <lineage>
        <taxon>Eukaryota</taxon>
        <taxon>Viridiplantae</taxon>
        <taxon>Streptophyta</taxon>
        <taxon>Embryophyta</taxon>
        <taxon>Tracheophyta</taxon>
        <taxon>Spermatophyta</taxon>
        <taxon>Magnoliopsida</taxon>
        <taxon>Liliopsida</taxon>
        <taxon>Zingiberales</taxon>
        <taxon>Zingiberaceae</taxon>
        <taxon>Zingiber</taxon>
    </lineage>
</organism>
<evidence type="ECO:0000313" key="3">
    <source>
        <dbReference type="Proteomes" id="UP000734854"/>
    </source>
</evidence>
<proteinExistence type="predicted"/>
<dbReference type="Proteomes" id="UP000734854">
    <property type="component" value="Unassembled WGS sequence"/>
</dbReference>
<dbReference type="PANTHER" id="PTHR47481:SF7">
    <property type="entry name" value="CCHC-TYPE DOMAIN-CONTAINING PROTEIN"/>
    <property type="match status" value="1"/>
</dbReference>
<evidence type="ECO:0000313" key="2">
    <source>
        <dbReference type="EMBL" id="KAG6513571.1"/>
    </source>
</evidence>
<evidence type="ECO:0000256" key="1">
    <source>
        <dbReference type="SAM" id="MobiDB-lite"/>
    </source>
</evidence>
<dbReference type="AlphaFoldDB" id="A0A8J5LD50"/>
<feature type="compositionally biased region" description="Polar residues" evidence="1">
    <location>
        <begin position="311"/>
        <end position="324"/>
    </location>
</feature>
<protein>
    <recommendedName>
        <fullName evidence="4">Retrovirus-related Pol polyprotein from transposon TNT 1-94</fullName>
    </recommendedName>
</protein>
<feature type="region of interest" description="Disordered" evidence="1">
    <location>
        <begin position="283"/>
        <end position="324"/>
    </location>
</feature>
<sequence>MSTVTRFDNEKFDGKISFSIWRIQMRAVLTQNGLKKTLEGKSKKPATMTDEQWEELDEKALSAIQLCLTREVLREVIHETTAAGLWLKLESQYMTKSLANKLRLKDRLYSLRMQEGTPIQSHLDEFNSIIIDFENLDIKIEDEDKAVLLIVSLPRTYKHFKEIMLYGNRETISLEDVKSNLMSKEKFDADSSPGETAEGLMVRGRNSERGSSNRPKFRSKSKNRKIDKDKSCRYCKKTNHIISNCYKLKNKLEREEKAKGKKIEKNTEADVVENDSDGDVLLATDTEQRGNQVDESKKVDFEIQSDIPKPAQTSSTDTQSSCVPVSTDVITDPQQHDYTIARDRPRREIRKPIRFDVESHFVAYALIVAQEIDRGLEPRNYAEAISCGESEKWLSAMQEEGFGLGESSFLKFDARRRFVEYVSNLLEH</sequence>
<dbReference type="Pfam" id="PF14223">
    <property type="entry name" value="Retrotran_gag_2"/>
    <property type="match status" value="1"/>
</dbReference>
<reference evidence="2 3" key="1">
    <citation type="submission" date="2020-08" db="EMBL/GenBank/DDBJ databases">
        <title>Plant Genome Project.</title>
        <authorList>
            <person name="Zhang R.-G."/>
        </authorList>
    </citation>
    <scope>NUCLEOTIDE SEQUENCE [LARGE SCALE GENOMIC DNA]</scope>
    <source>
        <tissue evidence="2">Rhizome</tissue>
    </source>
</reference>
<dbReference type="PANTHER" id="PTHR47481">
    <property type="match status" value="1"/>
</dbReference>
<evidence type="ECO:0008006" key="4">
    <source>
        <dbReference type="Google" id="ProtNLM"/>
    </source>
</evidence>
<accession>A0A8J5LD50</accession>